<feature type="domain" description="Helix-hairpin-helix DNA-binding motif class 1" evidence="4">
    <location>
        <begin position="92"/>
        <end position="111"/>
    </location>
</feature>
<evidence type="ECO:0000259" key="5">
    <source>
        <dbReference type="SMART" id="SM00481"/>
    </source>
</evidence>
<dbReference type="GO" id="GO:0006281">
    <property type="term" value="P:DNA repair"/>
    <property type="evidence" value="ECO:0007669"/>
    <property type="project" value="InterPro"/>
</dbReference>
<dbReference type="Pfam" id="PF14716">
    <property type="entry name" value="HHH_8"/>
    <property type="match status" value="1"/>
</dbReference>
<evidence type="ECO:0000256" key="2">
    <source>
        <dbReference type="ARBA" id="ARBA00022634"/>
    </source>
</evidence>
<feature type="domain" description="Helix-hairpin-helix DNA-binding motif class 1" evidence="4">
    <location>
        <begin position="52"/>
        <end position="71"/>
    </location>
</feature>
<reference evidence="7 8" key="2">
    <citation type="journal article" date="2011" name="Stand. Genomic Sci.">
        <title>Complete genome sequence of Isosphaera pallida type strain (IS1B).</title>
        <authorList>
            <consortium name="US DOE Joint Genome Institute (JGI-PGF)"/>
            <person name="Goker M."/>
            <person name="Cleland D."/>
            <person name="Saunders E."/>
            <person name="Lapidus A."/>
            <person name="Nolan M."/>
            <person name="Lucas S."/>
            <person name="Hammon N."/>
            <person name="Deshpande S."/>
            <person name="Cheng J.F."/>
            <person name="Tapia R."/>
            <person name="Han C."/>
            <person name="Goodwin L."/>
            <person name="Pitluck S."/>
            <person name="Liolios K."/>
            <person name="Pagani I."/>
            <person name="Ivanova N."/>
            <person name="Mavromatis K."/>
            <person name="Pati A."/>
            <person name="Chen A."/>
            <person name="Palaniappan K."/>
            <person name="Land M."/>
            <person name="Hauser L."/>
            <person name="Chang Y.J."/>
            <person name="Jeffries C.D."/>
            <person name="Detter J.C."/>
            <person name="Beck B."/>
            <person name="Woyke T."/>
            <person name="Bristow J."/>
            <person name="Eisen J.A."/>
            <person name="Markowitz V."/>
            <person name="Hugenholtz P."/>
            <person name="Kyrpides N.C."/>
            <person name="Klenk H.P."/>
        </authorList>
    </citation>
    <scope>NUCLEOTIDE SEQUENCE [LARGE SCALE GENOMIC DNA]</scope>
    <source>
        <strain evidence="8">ATCC 43644 / DSM 9630 / IS1B</strain>
    </source>
</reference>
<dbReference type="CDD" id="cd07436">
    <property type="entry name" value="PHP_PolX"/>
    <property type="match status" value="1"/>
</dbReference>
<dbReference type="InterPro" id="IPR047967">
    <property type="entry name" value="PolX_PHP"/>
</dbReference>
<dbReference type="EMBL" id="CP002353">
    <property type="protein sequence ID" value="ADV61995.1"/>
    <property type="molecule type" value="Genomic_DNA"/>
</dbReference>
<dbReference type="PANTHER" id="PTHR36928">
    <property type="entry name" value="PHOSPHATASE YCDX-RELATED"/>
    <property type="match status" value="1"/>
</dbReference>
<dbReference type="SMART" id="SM00483">
    <property type="entry name" value="POLXc"/>
    <property type="match status" value="1"/>
</dbReference>
<evidence type="ECO:0000313" key="7">
    <source>
        <dbReference type="EMBL" id="ADV61995.1"/>
    </source>
</evidence>
<dbReference type="Proteomes" id="UP000008631">
    <property type="component" value="Chromosome"/>
</dbReference>
<dbReference type="Gene3D" id="3.20.20.140">
    <property type="entry name" value="Metal-dependent hydrolases"/>
    <property type="match status" value="1"/>
</dbReference>
<dbReference type="InterPro" id="IPR004013">
    <property type="entry name" value="PHP_dom"/>
</dbReference>
<evidence type="ECO:0000259" key="4">
    <source>
        <dbReference type="SMART" id="SM00278"/>
    </source>
</evidence>
<dbReference type="SUPFAM" id="SSF89550">
    <property type="entry name" value="PHP domain-like"/>
    <property type="match status" value="1"/>
</dbReference>
<keyword evidence="3" id="KW-0235">DNA replication</keyword>
<dbReference type="STRING" id="575540.Isop_1410"/>
<dbReference type="SUPFAM" id="SSF47802">
    <property type="entry name" value="DNA polymerase beta, N-terminal domain-like"/>
    <property type="match status" value="1"/>
</dbReference>
<dbReference type="FunFam" id="3.20.20.140:FF:000047">
    <property type="entry name" value="PHP domain-containing protein"/>
    <property type="match status" value="1"/>
</dbReference>
<evidence type="ECO:0000256" key="1">
    <source>
        <dbReference type="ARBA" id="ARBA00001946"/>
    </source>
</evidence>
<dbReference type="InterPro" id="IPR022311">
    <property type="entry name" value="PolX-like"/>
</dbReference>
<keyword evidence="2" id="KW-0237">DNA synthesis</keyword>
<dbReference type="HOGENOM" id="CLU_017729_1_0_0"/>
<evidence type="ECO:0000313" key="8">
    <source>
        <dbReference type="Proteomes" id="UP000008631"/>
    </source>
</evidence>
<dbReference type="SMART" id="SM00278">
    <property type="entry name" value="HhH1"/>
    <property type="match status" value="3"/>
</dbReference>
<dbReference type="Gene3D" id="1.10.150.110">
    <property type="entry name" value="DNA polymerase beta, N-terminal domain-like"/>
    <property type="match status" value="1"/>
</dbReference>
<sequence>MDGPQVARALREMGVLLELRGENAFRCKAYYNAADALRGIDDLAEKIKDGGKALEGLPGLGSSMLRKVAQLALTGQLAELDELRRTTPPGLLELYRVPGLGPSKIKALREGLQIESLAALKTAAQTGQLARLKGFGPKSQASILEAIAFLEQASSRCLLDQADGFARALSQSLASCPLIDSSRRLEPTGELRRRVETIGAVELLAVPASGQIHPAELEQLHASWARLGWIRELRSQSLETPGPPGSPTFELGVLEGRVGDGVPIRLILCPRERLGWTQLSRTGPDSHVAEFLDHAARRGRSTWPIDAEDEATIHHSLDLPFIPPELRDQPGVVARAARGLLPRLVTLSDLRGVFHCHTDWSDGAQTLDQMAQAARDRGFHYLGVADHSQSAFYANGLSPERVHAQAAAIDQLNTQLAGALRLFKGIESDILAEGQLDYADELLRTFDYVVVSVHSSFRLRRDAQTERLIQALRHPNATILGHPTGRLLLAREGYAVDLDRVLEEAARLGKVVEINANPHRLDLDAAHARRAKELGLLLAINPDAHSIDGLDDVRYGVDVARRAGLEPGDLLNTLETDEVAARLAALKRLSGSS</sequence>
<dbReference type="Pfam" id="PF02811">
    <property type="entry name" value="PHP"/>
    <property type="match status" value="1"/>
</dbReference>
<dbReference type="InterPro" id="IPR002054">
    <property type="entry name" value="DNA-dir_DNA_pol_X"/>
</dbReference>
<dbReference type="SUPFAM" id="SSF81301">
    <property type="entry name" value="Nucleotidyltransferase"/>
    <property type="match status" value="1"/>
</dbReference>
<gene>
    <name evidence="7" type="ordered locus">Isop_1410</name>
</gene>
<dbReference type="InParanoid" id="E8QXF4"/>
<keyword evidence="8" id="KW-1185">Reference proteome</keyword>
<dbReference type="GO" id="GO:0005829">
    <property type="term" value="C:cytosol"/>
    <property type="evidence" value="ECO:0007669"/>
    <property type="project" value="TreeGrafter"/>
</dbReference>
<feature type="domain" description="Helix-hairpin-helix DNA-binding motif class 1" evidence="4">
    <location>
        <begin position="127"/>
        <end position="146"/>
    </location>
</feature>
<dbReference type="InterPro" id="IPR050243">
    <property type="entry name" value="PHP_phosphatase"/>
</dbReference>
<evidence type="ECO:0000259" key="6">
    <source>
        <dbReference type="SMART" id="SM00483"/>
    </source>
</evidence>
<reference key="1">
    <citation type="submission" date="2010-11" db="EMBL/GenBank/DDBJ databases">
        <title>The complete sequence of chromosome of Isophaera pallida ATCC 43644.</title>
        <authorList>
            <consortium name="US DOE Joint Genome Institute (JGI-PGF)"/>
            <person name="Lucas S."/>
            <person name="Copeland A."/>
            <person name="Lapidus A."/>
            <person name="Bruce D."/>
            <person name="Goodwin L."/>
            <person name="Pitluck S."/>
            <person name="Kyrpides N."/>
            <person name="Mavromatis K."/>
            <person name="Pagani I."/>
            <person name="Ivanova N."/>
            <person name="Saunders E."/>
            <person name="Brettin T."/>
            <person name="Detter J.C."/>
            <person name="Han C."/>
            <person name="Tapia R."/>
            <person name="Land M."/>
            <person name="Hauser L."/>
            <person name="Markowitz V."/>
            <person name="Cheng J.-F."/>
            <person name="Hugenholtz P."/>
            <person name="Woyke T."/>
            <person name="Wu D."/>
            <person name="Eisen J.A."/>
        </authorList>
    </citation>
    <scope>NUCLEOTIDE SEQUENCE</scope>
    <source>
        <strain>ATCC 43644</strain>
    </source>
</reference>
<dbReference type="Gene3D" id="1.10.150.20">
    <property type="entry name" value="5' to 3' exonuclease, C-terminal subdomain"/>
    <property type="match status" value="1"/>
</dbReference>
<dbReference type="eggNOG" id="COG1796">
    <property type="taxonomic scope" value="Bacteria"/>
</dbReference>
<dbReference type="InterPro" id="IPR003583">
    <property type="entry name" value="Hlx-hairpin-Hlx_DNA-bd_motif"/>
</dbReference>
<dbReference type="PANTHER" id="PTHR36928:SF1">
    <property type="entry name" value="PHOSPHATASE YCDX-RELATED"/>
    <property type="match status" value="1"/>
</dbReference>
<dbReference type="KEGG" id="ipa:Isop_1410"/>
<feature type="domain" description="DNA-directed DNA polymerase X" evidence="6">
    <location>
        <begin position="1"/>
        <end position="328"/>
    </location>
</feature>
<dbReference type="InterPro" id="IPR043519">
    <property type="entry name" value="NT_sf"/>
</dbReference>
<dbReference type="InterPro" id="IPR003141">
    <property type="entry name" value="Pol/His_phosphatase_N"/>
</dbReference>
<protein>
    <submittedName>
        <fullName evidence="7">PHP domain protein</fullName>
    </submittedName>
</protein>
<dbReference type="InterPro" id="IPR016195">
    <property type="entry name" value="Pol/histidinol_Pase-like"/>
</dbReference>
<comment type="cofactor">
    <cofactor evidence="1">
        <name>Mg(2+)</name>
        <dbReference type="ChEBI" id="CHEBI:18420"/>
    </cofactor>
</comment>
<dbReference type="InterPro" id="IPR027421">
    <property type="entry name" value="DNA_pol_lamdba_lyase_dom_sf"/>
</dbReference>
<dbReference type="Gene3D" id="3.30.210.10">
    <property type="entry name" value="DNA polymerase, thumb domain"/>
    <property type="match status" value="1"/>
</dbReference>
<dbReference type="Pfam" id="PF14520">
    <property type="entry name" value="HHH_5"/>
    <property type="match status" value="1"/>
</dbReference>
<name>E8QXF4_ISOPI</name>
<dbReference type="eggNOG" id="COG1387">
    <property type="taxonomic scope" value="Bacteria"/>
</dbReference>
<dbReference type="GO" id="GO:0008270">
    <property type="term" value="F:zinc ion binding"/>
    <property type="evidence" value="ECO:0007669"/>
    <property type="project" value="TreeGrafter"/>
</dbReference>
<dbReference type="InterPro" id="IPR010996">
    <property type="entry name" value="HHH_MUS81"/>
</dbReference>
<dbReference type="AlphaFoldDB" id="E8QXF4"/>
<dbReference type="GO" id="GO:0003677">
    <property type="term" value="F:DNA binding"/>
    <property type="evidence" value="ECO:0007669"/>
    <property type="project" value="InterPro"/>
</dbReference>
<dbReference type="RefSeq" id="WP_013564283.1">
    <property type="nucleotide sequence ID" value="NC_014962.1"/>
</dbReference>
<dbReference type="GO" id="GO:0042578">
    <property type="term" value="F:phosphoric ester hydrolase activity"/>
    <property type="evidence" value="ECO:0007669"/>
    <property type="project" value="TreeGrafter"/>
</dbReference>
<feature type="domain" description="Polymerase/histidinol phosphatase N-terminal" evidence="5">
    <location>
        <begin position="352"/>
        <end position="432"/>
    </location>
</feature>
<accession>E8QXF4</accession>
<dbReference type="PIRSF" id="PIRSF005047">
    <property type="entry name" value="UCP005047_YshC"/>
    <property type="match status" value="1"/>
</dbReference>
<dbReference type="SMART" id="SM00481">
    <property type="entry name" value="POLIIIAc"/>
    <property type="match status" value="1"/>
</dbReference>
<dbReference type="InterPro" id="IPR037160">
    <property type="entry name" value="DNA_Pol_thumb_sf"/>
</dbReference>
<evidence type="ECO:0000256" key="3">
    <source>
        <dbReference type="ARBA" id="ARBA00022705"/>
    </source>
</evidence>
<dbReference type="GO" id="GO:0003887">
    <property type="term" value="F:DNA-directed DNA polymerase activity"/>
    <property type="evidence" value="ECO:0007669"/>
    <property type="project" value="InterPro"/>
</dbReference>
<proteinExistence type="predicted"/>
<organism evidence="7 8">
    <name type="scientific">Isosphaera pallida (strain ATCC 43644 / DSM 9630 / IS1B)</name>
    <dbReference type="NCBI Taxonomy" id="575540"/>
    <lineage>
        <taxon>Bacteria</taxon>
        <taxon>Pseudomonadati</taxon>
        <taxon>Planctomycetota</taxon>
        <taxon>Planctomycetia</taxon>
        <taxon>Isosphaerales</taxon>
        <taxon>Isosphaeraceae</taxon>
        <taxon>Isosphaera</taxon>
    </lineage>
</organism>